<dbReference type="PANTHER" id="PTHR46268">
    <property type="entry name" value="STRESS RESPONSE PROTEIN NHAX"/>
    <property type="match status" value="1"/>
</dbReference>
<dbReference type="PANTHER" id="PTHR46268:SF15">
    <property type="entry name" value="UNIVERSAL STRESS PROTEIN HP_0031"/>
    <property type="match status" value="1"/>
</dbReference>
<dbReference type="InterPro" id="IPR006015">
    <property type="entry name" value="Universal_stress_UspA"/>
</dbReference>
<dbReference type="PRINTS" id="PR01438">
    <property type="entry name" value="UNVRSLSTRESS"/>
</dbReference>
<dbReference type="EMBL" id="CP015285">
    <property type="protein sequence ID" value="ANC92947.1"/>
    <property type="molecule type" value="Genomic_DNA"/>
</dbReference>
<evidence type="ECO:0000313" key="4">
    <source>
        <dbReference type="Proteomes" id="UP000077405"/>
    </source>
</evidence>
<reference evidence="3 4" key="1">
    <citation type="journal article" date="2013" name="Int. J. Syst. Evol. Microbiol.">
        <title>Azospirillum humicireducens sp. nov., a nitrogen-fixing bacterium isolated from a microbial fuel cell.</title>
        <authorList>
            <person name="Zhou S."/>
            <person name="Han L."/>
            <person name="Wang Y."/>
            <person name="Yang G."/>
            <person name="Zhuang L."/>
            <person name="Hu P."/>
        </authorList>
    </citation>
    <scope>NUCLEOTIDE SEQUENCE [LARGE SCALE GENOMIC DNA]</scope>
    <source>
        <strain evidence="3 4">SgZ-5</strain>
    </source>
</reference>
<comment type="similarity">
    <text evidence="1">Belongs to the universal stress protein A family.</text>
</comment>
<organism evidence="3 4">
    <name type="scientific">Azospirillum humicireducens</name>
    <dbReference type="NCBI Taxonomy" id="1226968"/>
    <lineage>
        <taxon>Bacteria</taxon>
        <taxon>Pseudomonadati</taxon>
        <taxon>Pseudomonadota</taxon>
        <taxon>Alphaproteobacteria</taxon>
        <taxon>Rhodospirillales</taxon>
        <taxon>Azospirillaceae</taxon>
        <taxon>Azospirillum</taxon>
    </lineage>
</organism>
<dbReference type="SUPFAM" id="SSF52402">
    <property type="entry name" value="Adenine nucleotide alpha hydrolases-like"/>
    <property type="match status" value="2"/>
</dbReference>
<dbReference type="CDD" id="cd00293">
    <property type="entry name" value="USP-like"/>
    <property type="match status" value="1"/>
</dbReference>
<proteinExistence type="inferred from homology"/>
<dbReference type="OrthoDB" id="9804721at2"/>
<name>A0A161JHL5_9PROT</name>
<dbReference type="STRING" id="1226968.A6A40_14305"/>
<protein>
    <submittedName>
        <fullName evidence="3">Universal stress protein</fullName>
    </submittedName>
</protein>
<dbReference type="AlphaFoldDB" id="A0A161JHL5"/>
<gene>
    <name evidence="3" type="ORF">A6A40_14305</name>
</gene>
<feature type="domain" description="UspA" evidence="2">
    <location>
        <begin position="155"/>
        <end position="276"/>
    </location>
</feature>
<evidence type="ECO:0000259" key="2">
    <source>
        <dbReference type="Pfam" id="PF00582"/>
    </source>
</evidence>
<dbReference type="Pfam" id="PF00582">
    <property type="entry name" value="Usp"/>
    <property type="match status" value="1"/>
</dbReference>
<dbReference type="Gene3D" id="3.40.50.12370">
    <property type="match status" value="1"/>
</dbReference>
<dbReference type="Proteomes" id="UP000077405">
    <property type="component" value="Chromosome"/>
</dbReference>
<evidence type="ECO:0000313" key="3">
    <source>
        <dbReference type="EMBL" id="ANC92947.1"/>
    </source>
</evidence>
<evidence type="ECO:0000256" key="1">
    <source>
        <dbReference type="ARBA" id="ARBA00008791"/>
    </source>
</evidence>
<keyword evidence="4" id="KW-1185">Reference proteome</keyword>
<dbReference type="RefSeq" id="WP_063635987.1">
    <property type="nucleotide sequence ID" value="NZ_CP015285.1"/>
</dbReference>
<sequence>MPKDIVVFIEADEERAGRLAYAAALARSWQAHLIATFVANRLELTPGSSFARGGGLEAMLRRHQTATRHAATESRTLFERIVADTGVSGEWRLSNHEDGETLMLHARHASLAIVGPPLRPARPARLLSLSEDVIFASGRPTLLLPAGWPSHRIGRRIVVGWNGSREAATAIALSMPFLIAAEVVHLVVVPEARPNGLLGGDPGADMSRHLARNGVEVVLEQRSGTDAGTVLLDHAREVDADLLVIGAYGRPRISEFVFGGTTRTVLAKANTPILLSR</sequence>
<dbReference type="KEGG" id="ahu:A6A40_14305"/>
<accession>A0A161JHL5</accession>
<dbReference type="InterPro" id="IPR006016">
    <property type="entry name" value="UspA"/>
</dbReference>